<dbReference type="PATRIC" id="fig|1560201.4.peg.4670"/>
<feature type="non-terminal residue" evidence="2">
    <location>
        <position position="1"/>
    </location>
</feature>
<dbReference type="InterPro" id="IPR010351">
    <property type="entry name" value="DUF943"/>
</dbReference>
<evidence type="ECO:0000256" key="1">
    <source>
        <dbReference type="SAM" id="Phobius"/>
    </source>
</evidence>
<dbReference type="RefSeq" id="WP_156322267.1">
    <property type="nucleotide sequence ID" value="NZ_JRXF01000079.1"/>
</dbReference>
<organism evidence="2 3">
    <name type="scientific">Winslowiella iniecta</name>
    <dbReference type="NCBI Taxonomy" id="1560201"/>
    <lineage>
        <taxon>Bacteria</taxon>
        <taxon>Pseudomonadati</taxon>
        <taxon>Pseudomonadota</taxon>
        <taxon>Gammaproteobacteria</taxon>
        <taxon>Enterobacterales</taxon>
        <taxon>Erwiniaceae</taxon>
        <taxon>Winslowiella</taxon>
    </lineage>
</organism>
<dbReference type="EMBL" id="JRXF01000079">
    <property type="protein sequence ID" value="KOC87229.1"/>
    <property type="molecule type" value="Genomic_DNA"/>
</dbReference>
<reference evidence="2 3" key="1">
    <citation type="journal article" date="2015" name="Int. J. Syst. Evol. Microbiol.">
        <title>Erwinia iniecta sp. nov., isolated from Russian wheat aphids (Diuraphis noxia).</title>
        <authorList>
            <person name="Campillo T."/>
            <person name="Luna E."/>
            <person name="Portier P."/>
            <person name="Fischer-Le Saux M."/>
            <person name="Lapitan N."/>
            <person name="Tisserat N.A."/>
            <person name="Leach J.E."/>
        </authorList>
    </citation>
    <scope>NUCLEOTIDE SEQUENCE [LARGE SCALE GENOMIC DNA]</scope>
    <source>
        <strain evidence="2 3">B149</strain>
    </source>
</reference>
<keyword evidence="1" id="KW-0472">Membrane</keyword>
<gene>
    <name evidence="2" type="ORF">NG43_21590</name>
</gene>
<protein>
    <submittedName>
        <fullName evidence="2">Uncharacterized protein</fullName>
    </submittedName>
</protein>
<evidence type="ECO:0000313" key="2">
    <source>
        <dbReference type="EMBL" id="KOC87229.1"/>
    </source>
</evidence>
<name>A0A0L7SVQ9_9GAMM</name>
<evidence type="ECO:0000313" key="3">
    <source>
        <dbReference type="Proteomes" id="UP000036851"/>
    </source>
</evidence>
<feature type="transmembrane region" description="Helical" evidence="1">
    <location>
        <begin position="35"/>
        <end position="55"/>
    </location>
</feature>
<accession>A0A0L7SVQ9</accession>
<dbReference type="Pfam" id="PF06092">
    <property type="entry name" value="DUF943"/>
    <property type="match status" value="1"/>
</dbReference>
<proteinExistence type="predicted"/>
<dbReference type="Proteomes" id="UP000036851">
    <property type="component" value="Unassembled WGS sequence"/>
</dbReference>
<sequence>TGRINISNMMLPDVSIRCGNDKNFRKLRELIMTRFKWLILLLVVTFFCGFLRILFPTKIIAVHRVSDRYTFDVIIKYPPVTDKGKIQWWEKKQDLF</sequence>
<keyword evidence="1" id="KW-1133">Transmembrane helix</keyword>
<keyword evidence="1" id="KW-0812">Transmembrane</keyword>
<comment type="caution">
    <text evidence="2">The sequence shown here is derived from an EMBL/GenBank/DDBJ whole genome shotgun (WGS) entry which is preliminary data.</text>
</comment>
<dbReference type="AlphaFoldDB" id="A0A0L7SVQ9"/>